<dbReference type="PANTHER" id="PTHR31511">
    <property type="entry name" value="PROTEIN CBG23764"/>
    <property type="match status" value="1"/>
</dbReference>
<dbReference type="PROSITE" id="PS00116">
    <property type="entry name" value="DNA_POLYMERASE_B"/>
    <property type="match status" value="1"/>
</dbReference>
<dbReference type="PANTHER" id="PTHR31511:SF12">
    <property type="entry name" value="RHO TERMINATION FACTOR N-TERMINAL DOMAIN-CONTAINING PROTEIN"/>
    <property type="match status" value="1"/>
</dbReference>
<organism evidence="1 2">
    <name type="scientific">Gigaspora rosea</name>
    <dbReference type="NCBI Taxonomy" id="44941"/>
    <lineage>
        <taxon>Eukaryota</taxon>
        <taxon>Fungi</taxon>
        <taxon>Fungi incertae sedis</taxon>
        <taxon>Mucoromycota</taxon>
        <taxon>Glomeromycotina</taxon>
        <taxon>Glomeromycetes</taxon>
        <taxon>Diversisporales</taxon>
        <taxon>Gigasporaceae</taxon>
        <taxon>Gigaspora</taxon>
    </lineage>
</organism>
<keyword evidence="2" id="KW-1185">Reference proteome</keyword>
<dbReference type="InterPro" id="IPR036397">
    <property type="entry name" value="RNaseH_sf"/>
</dbReference>
<dbReference type="SUPFAM" id="SSF53098">
    <property type="entry name" value="Ribonuclease H-like"/>
    <property type="match status" value="1"/>
</dbReference>
<dbReference type="GO" id="GO:0000166">
    <property type="term" value="F:nucleotide binding"/>
    <property type="evidence" value="ECO:0007669"/>
    <property type="project" value="InterPro"/>
</dbReference>
<comment type="caution">
    <text evidence="1">The sequence shown here is derived from an EMBL/GenBank/DDBJ whole genome shotgun (WGS) entry which is preliminary data.</text>
</comment>
<dbReference type="EMBL" id="QKWP01000034">
    <property type="protein sequence ID" value="RIB29591.1"/>
    <property type="molecule type" value="Genomic_DNA"/>
</dbReference>
<evidence type="ECO:0008006" key="3">
    <source>
        <dbReference type="Google" id="ProtNLM"/>
    </source>
</evidence>
<gene>
    <name evidence="1" type="ORF">C2G38_2154946</name>
</gene>
<sequence>MEKFEKQNPSILVSIYGWSEKELIPIRIASKSKVHNRCNHKEGNCQPRKLIRLLLITGDDPETGEPSQHYCLIQGRDGLGKLAGYTTKHNRRLYVCDYCVSHRTYDPKIDAQHRKDCEGINTTVQRTVMPLVGKNIYKFKRYERMLDAPFTCTTDAKTLSTLIEKNQGSKTTAIKEHKVISFDYIIRRSDGKTKAPVKIRGNDPAGEFIKAMEKEVEQCQDFLAGGHIIRNFAKKLIKILQSGIIPEEIVKDYITSINIFQSWKIGKFNFSKEYEKLIHLKDYLKGLYQAHKRDPLGVDIGIMYCLTNTIYCRLRWPGEPMKKLTTQEEKMHNSAKECWIYEKPFGKEDNLKKVRDHDHITGNYRGPAHSICNLQLRIKPEEFKLPIRFHNLGKFDAHLISQAMERVSREKISAIPHNMEIYLTLDIENQRYMDSLQLMPGSLDSHISNLKAEPCKEEVDKDGNSLNLPYRCFAHPERFPITREHGPKGMDDLVFRKAPFPYDWFNTPEKMDATSLPPIEAFDSILNKSKCSEKAYKIAQEVWKSFDMKTFRDYHDFYLNLDVLLLADCLEGFRKLMKGKFGLDIAHYVSLPSFAEDALYKTTGQEIELFTDDNMGHRWITAEETSDLFNKITKCEIPDNAEKGYILEVDLDYPYKLHKAHTSYPLAPENIEISKDEMSKYGQEIINDLKHYTKTKKLIPNLNNKKNPWMKPFMEELARSCALAKNDFEKNMYKLLGNANYGKTVDNVRKYQRIDFVRPEGESKKFKKLVADPCYKSHRILAENLVGISRHQSKARLSKPIFIGMSVLDESKITMDNIIKKRYGDNVEVVYTDTDSLILLIRTENVYKDMTEMHEHFDFSDYKPEHPIYKALGKEKIILNKKVPCKFNDESCGTAMWKFCGPRPKLYSYILANGKTDRRAKGVQKVVVKKNLTHDMYKDCLKSRKECMITMHSLGSKDHIIRLLRSSKFGISPLDTKRWILSNGITTLAFGDWRIIAYNKFIARGISHEEAEKRMMMLELKPKYQ</sequence>
<dbReference type="Gene3D" id="3.90.1600.10">
    <property type="entry name" value="Palm domain of DNA polymerase"/>
    <property type="match status" value="1"/>
</dbReference>
<name>A0A397W685_9GLOM</name>
<dbReference type="STRING" id="44941.A0A397W685"/>
<dbReference type="InterPro" id="IPR023211">
    <property type="entry name" value="DNA_pol_palm_dom_sf"/>
</dbReference>
<dbReference type="SUPFAM" id="SSF56672">
    <property type="entry name" value="DNA/RNA polymerases"/>
    <property type="match status" value="1"/>
</dbReference>
<dbReference type="AlphaFoldDB" id="A0A397W685"/>
<proteinExistence type="predicted"/>
<evidence type="ECO:0000313" key="2">
    <source>
        <dbReference type="Proteomes" id="UP000266673"/>
    </source>
</evidence>
<accession>A0A397W685</accession>
<dbReference type="InterPro" id="IPR017964">
    <property type="entry name" value="DNA-dir_DNA_pol_B_CS"/>
</dbReference>
<dbReference type="InterPro" id="IPR012337">
    <property type="entry name" value="RNaseH-like_sf"/>
</dbReference>
<dbReference type="InterPro" id="IPR044925">
    <property type="entry name" value="His-Me_finger_sf"/>
</dbReference>
<reference evidence="1 2" key="1">
    <citation type="submission" date="2018-06" db="EMBL/GenBank/DDBJ databases">
        <title>Comparative genomics reveals the genomic features of Rhizophagus irregularis, R. cerebriforme, R. diaphanum and Gigaspora rosea, and their symbiotic lifestyle signature.</title>
        <authorList>
            <person name="Morin E."/>
            <person name="San Clemente H."/>
            <person name="Chen E.C.H."/>
            <person name="De La Providencia I."/>
            <person name="Hainaut M."/>
            <person name="Kuo A."/>
            <person name="Kohler A."/>
            <person name="Murat C."/>
            <person name="Tang N."/>
            <person name="Roy S."/>
            <person name="Loubradou J."/>
            <person name="Henrissat B."/>
            <person name="Grigoriev I.V."/>
            <person name="Corradi N."/>
            <person name="Roux C."/>
            <person name="Martin F.M."/>
        </authorList>
    </citation>
    <scope>NUCLEOTIDE SEQUENCE [LARGE SCALE GENOMIC DNA]</scope>
    <source>
        <strain evidence="1 2">DAOM 194757</strain>
    </source>
</reference>
<evidence type="ECO:0000313" key="1">
    <source>
        <dbReference type="EMBL" id="RIB29591.1"/>
    </source>
</evidence>
<dbReference type="Gene3D" id="3.30.420.10">
    <property type="entry name" value="Ribonuclease H-like superfamily/Ribonuclease H"/>
    <property type="match status" value="1"/>
</dbReference>
<protein>
    <recommendedName>
        <fullName evidence="3">DNA-directed DNA polymerase</fullName>
    </recommendedName>
</protein>
<dbReference type="InterPro" id="IPR043502">
    <property type="entry name" value="DNA/RNA_pol_sf"/>
</dbReference>
<dbReference type="SUPFAM" id="SSF54060">
    <property type="entry name" value="His-Me finger endonucleases"/>
    <property type="match status" value="1"/>
</dbReference>
<dbReference type="GO" id="GO:0003676">
    <property type="term" value="F:nucleic acid binding"/>
    <property type="evidence" value="ECO:0007669"/>
    <property type="project" value="InterPro"/>
</dbReference>
<dbReference type="OrthoDB" id="2419244at2759"/>
<dbReference type="Proteomes" id="UP000266673">
    <property type="component" value="Unassembled WGS sequence"/>
</dbReference>